<dbReference type="Proteomes" id="UP000295301">
    <property type="component" value="Unassembled WGS sequence"/>
</dbReference>
<reference evidence="1 2" key="1">
    <citation type="submission" date="2019-03" db="EMBL/GenBank/DDBJ databases">
        <title>Ruegeria lutea sp. nov., a novel strain, isolated from marine sediment, the Masan Bay, South Korea.</title>
        <authorList>
            <person name="Kim J."/>
            <person name="Kim D.-Y."/>
            <person name="Lee S.-S."/>
        </authorList>
    </citation>
    <scope>NUCLEOTIDE SEQUENCE [LARGE SCALE GENOMIC DNA]</scope>
    <source>
        <strain evidence="1 2">318-1</strain>
    </source>
</reference>
<name>A0A4R5V0P9_9RHOB</name>
<dbReference type="OrthoDB" id="9824763at2"/>
<organism evidence="1 2">
    <name type="scientific">Antarcticimicrobium luteum</name>
    <dbReference type="NCBI Taxonomy" id="2547397"/>
    <lineage>
        <taxon>Bacteria</taxon>
        <taxon>Pseudomonadati</taxon>
        <taxon>Pseudomonadota</taxon>
        <taxon>Alphaproteobacteria</taxon>
        <taxon>Rhodobacterales</taxon>
        <taxon>Paracoccaceae</taxon>
        <taxon>Antarcticimicrobium</taxon>
    </lineage>
</organism>
<protein>
    <submittedName>
        <fullName evidence="1">Uncharacterized protein</fullName>
    </submittedName>
</protein>
<dbReference type="EMBL" id="SMUV01000069">
    <property type="protein sequence ID" value="TDK45121.1"/>
    <property type="molecule type" value="Genomic_DNA"/>
</dbReference>
<proteinExistence type="predicted"/>
<evidence type="ECO:0000313" key="1">
    <source>
        <dbReference type="EMBL" id="TDK45121.1"/>
    </source>
</evidence>
<sequence length="389" mass="42831">MPKLTKISVSLPKKPTKADEKAFEKILKALQDAQAKIGAALDAIEADEPLVPDTADRIKKQRAITERSRAAELKDLEKSKKRGELHSNPAKLERLIKDLNSDISKINDIEGSVHNDRNLHFGKELGAIEDEITRTLPKGVSAQSILLPALLKKFETRNGKAGWKNFSKERKALVGTCRDLGAEQARRNGISALANDAEMRKLKYNKRQKIVEDGLKDKGATIASVRKALEDALDDQDKPDKARWASFLELGAGGSYTLAQSGSYRGNKIHVTMSSDSWTSDANGKVSIEGNSVKGIYEKLLKQKGAKGWKELHATLEVRLPCGKNPHVFLFAGIPGNNQAWQELAGQTGWTPQAVDGVQKAMRDELDKVEARLLRKIKDAKDSHGATVY</sequence>
<dbReference type="RefSeq" id="WP_133360526.1">
    <property type="nucleotide sequence ID" value="NZ_SMUV01000069.1"/>
</dbReference>
<dbReference type="AlphaFoldDB" id="A0A4R5V0P9"/>
<evidence type="ECO:0000313" key="2">
    <source>
        <dbReference type="Proteomes" id="UP000295301"/>
    </source>
</evidence>
<gene>
    <name evidence="1" type="ORF">E1832_14735</name>
</gene>
<keyword evidence="2" id="KW-1185">Reference proteome</keyword>
<accession>A0A4R5V0P9</accession>
<comment type="caution">
    <text evidence="1">The sequence shown here is derived from an EMBL/GenBank/DDBJ whole genome shotgun (WGS) entry which is preliminary data.</text>
</comment>